<evidence type="ECO:0000313" key="4">
    <source>
        <dbReference type="EMBL" id="KII67137.1"/>
    </source>
</evidence>
<dbReference type="InterPro" id="IPR036291">
    <property type="entry name" value="NAD(P)-bd_dom_sf"/>
</dbReference>
<proteinExistence type="inferred from homology"/>
<evidence type="ECO:0000256" key="2">
    <source>
        <dbReference type="ARBA" id="ARBA00023002"/>
    </source>
</evidence>
<name>A0A0C2MZV7_THEKT</name>
<dbReference type="InterPro" id="IPR051019">
    <property type="entry name" value="VLCFA-Steroid_DH"/>
</dbReference>
<dbReference type="Gene3D" id="3.40.50.720">
    <property type="entry name" value="NAD(P)-binding Rossmann-like Domain"/>
    <property type="match status" value="1"/>
</dbReference>
<gene>
    <name evidence="4" type="ORF">RF11_11191</name>
</gene>
<dbReference type="AlphaFoldDB" id="A0A0C2MZV7"/>
<comment type="caution">
    <text evidence="4">The sequence shown here is derived from an EMBL/GenBank/DDBJ whole genome shotgun (WGS) entry which is preliminary data.</text>
</comment>
<keyword evidence="3" id="KW-1133">Transmembrane helix</keyword>
<dbReference type="PRINTS" id="PR00081">
    <property type="entry name" value="GDHRDH"/>
</dbReference>
<sequence length="345" mass="39261">MAVNLRTAPAYCLEQVWPEMDMLFFSSIGLVFFLYTIYRLILAFVKAIRLHIIKTKLHPLNFGEYSVVTGATSGIGYSIAEELAKRGSNLVIIGRKAEVLAQICSDFESKYKINVIMIVKDFIDQDYSKVKEKLEGLDIGILVNNVGVATQFGLGFEVLDEEVNICFNFEINCDSKYKHIIMCHDDKNHTFKHVEKKKRNRCQYWVDAQLLPISINWCLRIHKGKHQNIYSNSSIISPGHCKTNIHLKGSGCIFTYNLFQNHKCIHPGLVATKMSKVSPHWYAPSPQSYAASAVDTFPYTGESNGCLLHFIMTTSFKLVPSLLFDMFYSLAPPMKFKLSSREKKD</sequence>
<evidence type="ECO:0000256" key="1">
    <source>
        <dbReference type="ARBA" id="ARBA00006484"/>
    </source>
</evidence>
<dbReference type="PANTHER" id="PTHR43899">
    <property type="entry name" value="RH59310P"/>
    <property type="match status" value="1"/>
</dbReference>
<dbReference type="OrthoDB" id="5545019at2759"/>
<dbReference type="GO" id="GO:0016491">
    <property type="term" value="F:oxidoreductase activity"/>
    <property type="evidence" value="ECO:0007669"/>
    <property type="project" value="UniProtKB-KW"/>
</dbReference>
<feature type="transmembrane region" description="Helical" evidence="3">
    <location>
        <begin position="23"/>
        <end position="45"/>
    </location>
</feature>
<keyword evidence="2" id="KW-0560">Oxidoreductase</keyword>
<dbReference type="Proteomes" id="UP000031668">
    <property type="component" value="Unassembled WGS sequence"/>
</dbReference>
<dbReference type="PANTHER" id="PTHR43899:SF13">
    <property type="entry name" value="RH59310P"/>
    <property type="match status" value="1"/>
</dbReference>
<dbReference type="InterPro" id="IPR002347">
    <property type="entry name" value="SDR_fam"/>
</dbReference>
<keyword evidence="3" id="KW-0472">Membrane</keyword>
<dbReference type="EMBL" id="JWZT01003288">
    <property type="protein sequence ID" value="KII67137.1"/>
    <property type="molecule type" value="Genomic_DNA"/>
</dbReference>
<keyword evidence="3" id="KW-0812">Transmembrane</keyword>
<dbReference type="GO" id="GO:0005783">
    <property type="term" value="C:endoplasmic reticulum"/>
    <property type="evidence" value="ECO:0007669"/>
    <property type="project" value="TreeGrafter"/>
</dbReference>
<accession>A0A0C2MZV7</accession>
<organism evidence="4 5">
    <name type="scientific">Thelohanellus kitauei</name>
    <name type="common">Myxosporean</name>
    <dbReference type="NCBI Taxonomy" id="669202"/>
    <lineage>
        <taxon>Eukaryota</taxon>
        <taxon>Metazoa</taxon>
        <taxon>Cnidaria</taxon>
        <taxon>Myxozoa</taxon>
        <taxon>Myxosporea</taxon>
        <taxon>Bivalvulida</taxon>
        <taxon>Platysporina</taxon>
        <taxon>Myxobolidae</taxon>
        <taxon>Thelohanellus</taxon>
    </lineage>
</organism>
<dbReference type="Pfam" id="PF00106">
    <property type="entry name" value="adh_short"/>
    <property type="match status" value="1"/>
</dbReference>
<keyword evidence="5" id="KW-1185">Reference proteome</keyword>
<protein>
    <submittedName>
        <fullName evidence="4">Estradiol 17-beta-dehydrogenase 12</fullName>
    </submittedName>
</protein>
<reference evidence="4 5" key="1">
    <citation type="journal article" date="2014" name="Genome Biol. Evol.">
        <title>The genome of the myxosporean Thelohanellus kitauei shows adaptations to nutrient acquisition within its fish host.</title>
        <authorList>
            <person name="Yang Y."/>
            <person name="Xiong J."/>
            <person name="Zhou Z."/>
            <person name="Huo F."/>
            <person name="Miao W."/>
            <person name="Ran C."/>
            <person name="Liu Y."/>
            <person name="Zhang J."/>
            <person name="Feng J."/>
            <person name="Wang M."/>
            <person name="Wang M."/>
            <person name="Wang L."/>
            <person name="Yao B."/>
        </authorList>
    </citation>
    <scope>NUCLEOTIDE SEQUENCE [LARGE SCALE GENOMIC DNA]</scope>
    <source>
        <strain evidence="4">Wuqing</strain>
    </source>
</reference>
<evidence type="ECO:0000256" key="3">
    <source>
        <dbReference type="SAM" id="Phobius"/>
    </source>
</evidence>
<dbReference type="SUPFAM" id="SSF51735">
    <property type="entry name" value="NAD(P)-binding Rossmann-fold domains"/>
    <property type="match status" value="1"/>
</dbReference>
<evidence type="ECO:0000313" key="5">
    <source>
        <dbReference type="Proteomes" id="UP000031668"/>
    </source>
</evidence>
<comment type="similarity">
    <text evidence="1">Belongs to the short-chain dehydrogenases/reductases (SDR) family.</text>
</comment>